<organism evidence="10">
    <name type="scientific">Candidatus Kentrum sp. LFY</name>
    <dbReference type="NCBI Taxonomy" id="2126342"/>
    <lineage>
        <taxon>Bacteria</taxon>
        <taxon>Pseudomonadati</taxon>
        <taxon>Pseudomonadota</taxon>
        <taxon>Gammaproteobacteria</taxon>
        <taxon>Candidatus Kentrum</taxon>
    </lineage>
</organism>
<feature type="domain" description="ABC transmembrane type-1" evidence="9">
    <location>
        <begin position="359"/>
        <end position="549"/>
    </location>
</feature>
<feature type="transmembrane region" description="Helical" evidence="8">
    <location>
        <begin position="435"/>
        <end position="454"/>
    </location>
</feature>
<evidence type="ECO:0000256" key="2">
    <source>
        <dbReference type="ARBA" id="ARBA00007069"/>
    </source>
</evidence>
<feature type="transmembrane region" description="Helical" evidence="8">
    <location>
        <begin position="527"/>
        <end position="548"/>
    </location>
</feature>
<dbReference type="InterPro" id="IPR000515">
    <property type="entry name" value="MetI-like"/>
</dbReference>
<dbReference type="GO" id="GO:0005886">
    <property type="term" value="C:plasma membrane"/>
    <property type="evidence" value="ECO:0007669"/>
    <property type="project" value="UniProtKB-SubCell"/>
</dbReference>
<dbReference type="GO" id="GO:0055085">
    <property type="term" value="P:transmembrane transport"/>
    <property type="evidence" value="ECO:0007669"/>
    <property type="project" value="InterPro"/>
</dbReference>
<feature type="transmembrane region" description="Helical" evidence="8">
    <location>
        <begin position="474"/>
        <end position="495"/>
    </location>
</feature>
<dbReference type="PROSITE" id="PS50928">
    <property type="entry name" value="ABC_TM1"/>
    <property type="match status" value="2"/>
</dbReference>
<evidence type="ECO:0000256" key="1">
    <source>
        <dbReference type="ARBA" id="ARBA00004651"/>
    </source>
</evidence>
<dbReference type="PANTHER" id="PTHR42929">
    <property type="entry name" value="INNER MEMBRANE ABC TRANSPORTER PERMEASE PROTEIN YDCU-RELATED-RELATED"/>
    <property type="match status" value="1"/>
</dbReference>
<reference evidence="10" key="1">
    <citation type="submission" date="2019-02" db="EMBL/GenBank/DDBJ databases">
        <authorList>
            <person name="Gruber-Vodicka R. H."/>
            <person name="Seah K. B. B."/>
        </authorList>
    </citation>
    <scope>NUCLEOTIDE SEQUENCE</scope>
    <source>
        <strain evidence="10">BECK_M7</strain>
    </source>
</reference>
<evidence type="ECO:0000256" key="6">
    <source>
        <dbReference type="ARBA" id="ARBA00022989"/>
    </source>
</evidence>
<dbReference type="CDD" id="cd06261">
    <property type="entry name" value="TM_PBP2"/>
    <property type="match status" value="2"/>
</dbReference>
<dbReference type="EMBL" id="CAADFF010000016">
    <property type="protein sequence ID" value="VFJ89541.1"/>
    <property type="molecule type" value="Genomic_DNA"/>
</dbReference>
<feature type="transmembrane region" description="Helical" evidence="8">
    <location>
        <begin position="189"/>
        <end position="215"/>
    </location>
</feature>
<feature type="transmembrane region" description="Helical" evidence="8">
    <location>
        <begin position="21"/>
        <end position="44"/>
    </location>
</feature>
<comment type="similarity">
    <text evidence="2">Belongs to the binding-protein-dependent transport system permease family. CysTW subfamily.</text>
</comment>
<dbReference type="SUPFAM" id="SSF161098">
    <property type="entry name" value="MetI-like"/>
    <property type="match status" value="2"/>
</dbReference>
<feature type="domain" description="ABC transmembrane type-1" evidence="9">
    <location>
        <begin position="73"/>
        <end position="265"/>
    </location>
</feature>
<dbReference type="Gene3D" id="1.10.3720.10">
    <property type="entry name" value="MetI-like"/>
    <property type="match status" value="2"/>
</dbReference>
<evidence type="ECO:0000256" key="7">
    <source>
        <dbReference type="ARBA" id="ARBA00023136"/>
    </source>
</evidence>
<dbReference type="Pfam" id="PF00528">
    <property type="entry name" value="BPD_transp_1"/>
    <property type="match status" value="1"/>
</dbReference>
<evidence type="ECO:0000259" key="9">
    <source>
        <dbReference type="PROSITE" id="PS50928"/>
    </source>
</evidence>
<proteinExistence type="inferred from homology"/>
<accession>A0A450UBH8</accession>
<protein>
    <submittedName>
        <fullName evidence="10">ABC-type spermidine/putrescine transport system, permease component I</fullName>
    </submittedName>
</protein>
<evidence type="ECO:0000256" key="5">
    <source>
        <dbReference type="ARBA" id="ARBA00022692"/>
    </source>
</evidence>
<feature type="transmembrane region" description="Helical" evidence="8">
    <location>
        <begin position="146"/>
        <end position="168"/>
    </location>
</feature>
<evidence type="ECO:0000256" key="8">
    <source>
        <dbReference type="RuleBase" id="RU363032"/>
    </source>
</evidence>
<dbReference type="InterPro" id="IPR035906">
    <property type="entry name" value="MetI-like_sf"/>
</dbReference>
<evidence type="ECO:0000256" key="3">
    <source>
        <dbReference type="ARBA" id="ARBA00022448"/>
    </source>
</evidence>
<feature type="transmembrane region" description="Helical" evidence="8">
    <location>
        <begin position="68"/>
        <end position="99"/>
    </location>
</feature>
<feature type="transmembrane region" description="Helical" evidence="8">
    <location>
        <begin position="305"/>
        <end position="325"/>
    </location>
</feature>
<feature type="transmembrane region" description="Helical" evidence="8">
    <location>
        <begin position="394"/>
        <end position="415"/>
    </location>
</feature>
<evidence type="ECO:0000256" key="4">
    <source>
        <dbReference type="ARBA" id="ARBA00022475"/>
    </source>
</evidence>
<keyword evidence="6 8" id="KW-1133">Transmembrane helix</keyword>
<feature type="transmembrane region" description="Helical" evidence="8">
    <location>
        <begin position="247"/>
        <end position="269"/>
    </location>
</feature>
<keyword evidence="3 8" id="KW-0813">Transport</keyword>
<keyword evidence="5 8" id="KW-0812">Transmembrane</keyword>
<keyword evidence="4" id="KW-1003">Cell membrane</keyword>
<dbReference type="AlphaFoldDB" id="A0A450UBH8"/>
<feature type="transmembrane region" description="Helical" evidence="8">
    <location>
        <begin position="106"/>
        <end position="126"/>
    </location>
</feature>
<name>A0A450UBH8_9GAMM</name>
<sequence length="562" mass="62622">MMFSKNLSKRENISFLKWAPGIVLVFIGLLIPLCGVFLFSLIGLSDRYTVSVLVGLHNYLDLIRDPGIYIYALGKSILMALGVCLACLPVAWVAAYLLVRLPRDPLPWVLLVAAPFCSGLILRITALQLLFAPGGSFYSDIMYSNVGTFVGLSYIWLPFMILAIYLSLSRFPFKLVDVARTNGASYFRTFLEVVLPMNATGTLIGCAVVILPVLASHITPAFLGGPDGDLYGNYLVRQIDSTTYPKAAAMSVILLLTSGMFLLAMRYVWKIAISSPNWLKGMYMGLGAQAHISVWKRNVWLNSPIIILVIIFYSFLYLPIVTLFFSSFSVNPAVLFPIETTLEWYESLYNNWGIYKRATVNSFWIGFWASTIALFIGFFAALDVRRSNYIPPVPALIFILPIMLSPIIIGIVQYLYFSKVGVTAGVMLAAVSNSIHLIGFSFLFCLIQLMVYNLKYEDVAKVHGAKFMLRLTGVTLPLVWPGLVGTWIICFLIAFNDNGITGYAVGAEPTLPTMIWGSLRYGLDGELWSLASLILFGVLLLIFIIYLLRSKVLSKQRWYTHA</sequence>
<dbReference type="PANTHER" id="PTHR42929:SF1">
    <property type="entry name" value="INNER MEMBRANE ABC TRANSPORTER PERMEASE PROTEIN YDCU-RELATED"/>
    <property type="match status" value="1"/>
</dbReference>
<keyword evidence="7 8" id="KW-0472">Membrane</keyword>
<gene>
    <name evidence="10" type="ORF">BECKLFY1418B_GA0070995_10167</name>
</gene>
<feature type="transmembrane region" description="Helical" evidence="8">
    <location>
        <begin position="363"/>
        <end position="382"/>
    </location>
</feature>
<comment type="subcellular location">
    <subcellularLocation>
        <location evidence="1 8">Cell membrane</location>
        <topology evidence="1 8">Multi-pass membrane protein</topology>
    </subcellularLocation>
</comment>
<evidence type="ECO:0000313" key="10">
    <source>
        <dbReference type="EMBL" id="VFJ89541.1"/>
    </source>
</evidence>